<feature type="region of interest" description="Disordered" evidence="1">
    <location>
        <begin position="107"/>
        <end position="134"/>
    </location>
</feature>
<organism evidence="2 3">
    <name type="scientific">Curtobacterium subtropicum</name>
    <dbReference type="NCBI Taxonomy" id="3055138"/>
    <lineage>
        <taxon>Bacteria</taxon>
        <taxon>Bacillati</taxon>
        <taxon>Actinomycetota</taxon>
        <taxon>Actinomycetes</taxon>
        <taxon>Micrococcales</taxon>
        <taxon>Microbacteriaceae</taxon>
        <taxon>Curtobacterium</taxon>
    </lineage>
</organism>
<keyword evidence="3" id="KW-1185">Reference proteome</keyword>
<reference evidence="2 3" key="1">
    <citation type="submission" date="2023-06" db="EMBL/GenBank/DDBJ databases">
        <authorList>
            <person name="Feng G."/>
            <person name="Li J."/>
            <person name="Zhu H."/>
        </authorList>
    </citation>
    <scope>NUCLEOTIDE SEQUENCE [LARGE SCALE GENOMIC DNA]</scope>
    <source>
        <strain evidence="2 3">RHCJP20</strain>
    </source>
</reference>
<dbReference type="Proteomes" id="UP001235720">
    <property type="component" value="Unassembled WGS sequence"/>
</dbReference>
<gene>
    <name evidence="2" type="ORF">QUG98_00525</name>
</gene>
<evidence type="ECO:0000313" key="3">
    <source>
        <dbReference type="Proteomes" id="UP001235720"/>
    </source>
</evidence>
<protein>
    <submittedName>
        <fullName evidence="2">Uncharacterized protein</fullName>
    </submittedName>
</protein>
<evidence type="ECO:0000256" key="1">
    <source>
        <dbReference type="SAM" id="MobiDB-lite"/>
    </source>
</evidence>
<dbReference type="EMBL" id="JAUCMM010000001">
    <property type="protein sequence ID" value="MDM7886927.1"/>
    <property type="molecule type" value="Genomic_DNA"/>
</dbReference>
<dbReference type="RefSeq" id="WP_289468715.1">
    <property type="nucleotide sequence ID" value="NZ_JAUCMM010000001.1"/>
</dbReference>
<sequence>MQDQENRPYRPDDSDHPAIVRLQAELDAARDGIGVLGELEADRRERVVAELLSAVPDVASRAAYEAGADRAVATIRRFEERRAVDHESAPALWDRLVLTAFEAAAAAEPTERDPASARRGATAVPVGAVSDARA</sequence>
<comment type="caution">
    <text evidence="2">The sequence shown here is derived from an EMBL/GenBank/DDBJ whole genome shotgun (WGS) entry which is preliminary data.</text>
</comment>
<proteinExistence type="predicted"/>
<accession>A0ABT7TBG8</accession>
<name>A0ABT7TBG8_9MICO</name>
<evidence type="ECO:0000313" key="2">
    <source>
        <dbReference type="EMBL" id="MDM7886927.1"/>
    </source>
</evidence>